<feature type="region of interest" description="Disordered" evidence="1">
    <location>
        <begin position="78"/>
        <end position="187"/>
    </location>
</feature>
<accession>A0AAW2NE59</accession>
<reference evidence="3" key="1">
    <citation type="submission" date="2020-06" db="EMBL/GenBank/DDBJ databases">
        <authorList>
            <person name="Li T."/>
            <person name="Hu X."/>
            <person name="Zhang T."/>
            <person name="Song X."/>
            <person name="Zhang H."/>
            <person name="Dai N."/>
            <person name="Sheng W."/>
            <person name="Hou X."/>
            <person name="Wei L."/>
        </authorList>
    </citation>
    <scope>NUCLEOTIDE SEQUENCE</scope>
    <source>
        <strain evidence="3">KEN8</strain>
        <tissue evidence="3">Leaf</tissue>
    </source>
</reference>
<organism evidence="3">
    <name type="scientific">Sesamum calycinum</name>
    <dbReference type="NCBI Taxonomy" id="2727403"/>
    <lineage>
        <taxon>Eukaryota</taxon>
        <taxon>Viridiplantae</taxon>
        <taxon>Streptophyta</taxon>
        <taxon>Embryophyta</taxon>
        <taxon>Tracheophyta</taxon>
        <taxon>Spermatophyta</taxon>
        <taxon>Magnoliopsida</taxon>
        <taxon>eudicotyledons</taxon>
        <taxon>Gunneridae</taxon>
        <taxon>Pentapetalae</taxon>
        <taxon>asterids</taxon>
        <taxon>lamiids</taxon>
        <taxon>Lamiales</taxon>
        <taxon>Pedaliaceae</taxon>
        <taxon>Sesamum</taxon>
    </lineage>
</organism>
<evidence type="ECO:0000313" key="3">
    <source>
        <dbReference type="EMBL" id="KAL0341503.1"/>
    </source>
</evidence>
<dbReference type="EMBL" id="JACGWM010000011">
    <property type="protein sequence ID" value="KAL0341503.1"/>
    <property type="molecule type" value="Genomic_DNA"/>
</dbReference>
<protein>
    <submittedName>
        <fullName evidence="3">Uncharacterized protein</fullName>
    </submittedName>
</protein>
<feature type="region of interest" description="Disordered" evidence="1">
    <location>
        <begin position="212"/>
        <end position="232"/>
    </location>
</feature>
<evidence type="ECO:0000256" key="2">
    <source>
        <dbReference type="SAM" id="SignalP"/>
    </source>
</evidence>
<proteinExistence type="predicted"/>
<dbReference type="AlphaFoldDB" id="A0AAW2NE59"/>
<gene>
    <name evidence="3" type="ORF">Scaly_1812900</name>
</gene>
<feature type="compositionally biased region" description="Polar residues" evidence="1">
    <location>
        <begin position="78"/>
        <end position="98"/>
    </location>
</feature>
<keyword evidence="2" id="KW-0732">Signal</keyword>
<comment type="caution">
    <text evidence="3">The sequence shown here is derived from an EMBL/GenBank/DDBJ whole genome shotgun (WGS) entry which is preliminary data.</text>
</comment>
<feature type="chain" id="PRO_5043553851" evidence="2">
    <location>
        <begin position="26"/>
        <end position="276"/>
    </location>
</feature>
<sequence length="276" mass="29609">MGLKVFSFLFLQCWVLLVLSLGVQSDGSEVALELLRTPHAFSNRNFANFGFQVLVGGNGSICTDCSTNCKKGLTHRGNSYRDQLDQTNHTASANTYQKRSGRPASPIDEGDAVAQIWSGRPASPGSEGDASPRYDGGGVAFASMGDGEGDRRPRPTPTHPLPFPRSGRPTSPRDEGDRRRRKRGRRVTQIRWAAASPSLPWATATVALAPPHPTPLPFPRSGRPASPRDEGDAVAQIWSGRPASPSTARATAVALVALGDRRPQRRGQPPPLPPVP</sequence>
<name>A0AAW2NE59_9LAMI</name>
<feature type="signal peptide" evidence="2">
    <location>
        <begin position="1"/>
        <end position="25"/>
    </location>
</feature>
<reference evidence="3" key="2">
    <citation type="journal article" date="2024" name="Plant">
        <title>Genomic evolution and insights into agronomic trait innovations of Sesamum species.</title>
        <authorList>
            <person name="Miao H."/>
            <person name="Wang L."/>
            <person name="Qu L."/>
            <person name="Liu H."/>
            <person name="Sun Y."/>
            <person name="Le M."/>
            <person name="Wang Q."/>
            <person name="Wei S."/>
            <person name="Zheng Y."/>
            <person name="Lin W."/>
            <person name="Duan Y."/>
            <person name="Cao H."/>
            <person name="Xiong S."/>
            <person name="Wang X."/>
            <person name="Wei L."/>
            <person name="Li C."/>
            <person name="Ma Q."/>
            <person name="Ju M."/>
            <person name="Zhao R."/>
            <person name="Li G."/>
            <person name="Mu C."/>
            <person name="Tian Q."/>
            <person name="Mei H."/>
            <person name="Zhang T."/>
            <person name="Gao T."/>
            <person name="Zhang H."/>
        </authorList>
    </citation>
    <scope>NUCLEOTIDE SEQUENCE</scope>
    <source>
        <strain evidence="3">KEN8</strain>
    </source>
</reference>
<evidence type="ECO:0000256" key="1">
    <source>
        <dbReference type="SAM" id="MobiDB-lite"/>
    </source>
</evidence>